<proteinExistence type="predicted"/>
<dbReference type="CDD" id="cd01029">
    <property type="entry name" value="TOPRIM_primases"/>
    <property type="match status" value="1"/>
</dbReference>
<dbReference type="OrthoDB" id="7465087at2"/>
<reference evidence="2 3" key="1">
    <citation type="submission" date="2018-07" db="EMBL/GenBank/DDBJ databases">
        <title>Genome sequence of Erythrobacter strain YH-07, an antagonistic bacterium isolated from Yellow Sea.</title>
        <authorList>
            <person name="Tang T."/>
            <person name="Liu Q."/>
            <person name="Sun X."/>
        </authorList>
    </citation>
    <scope>NUCLEOTIDE SEQUENCE [LARGE SCALE GENOMIC DNA]</scope>
    <source>
        <strain evidence="2 3">YH-07</strain>
        <plasmid evidence="2 3">unnamed</plasmid>
    </source>
</reference>
<organism evidence="2 3">
    <name type="scientific">Erythrobacter aureus</name>
    <dbReference type="NCBI Taxonomy" id="2182384"/>
    <lineage>
        <taxon>Bacteria</taxon>
        <taxon>Pseudomonadati</taxon>
        <taxon>Pseudomonadota</taxon>
        <taxon>Alphaproteobacteria</taxon>
        <taxon>Sphingomonadales</taxon>
        <taxon>Erythrobacteraceae</taxon>
        <taxon>Erythrobacter/Porphyrobacter group</taxon>
        <taxon>Erythrobacter</taxon>
    </lineage>
</organism>
<sequence length="344" mass="37994">MTTLTAAQIADTLNSGRARTKTHGQGYMAICPNHDDINPSLSVRETETGKIMLHCFGTSCTDKRAVYAAVEGALGLEPGALKGPGEGYKPSPIRRDNIKKKRADITPILPVPDDAPPIARKAKTKKFGKPTKIWTYRNAEGRVMGHVARYDIPATETDPADKVIWPWTFGIREGRREWCVTAMPEPRILYNLDKIAKNPDAPILIHEGEKACDAGEELFPNWIHTTPVGGGKAPHMTDFKPLAGRQVIISPDNDCAGVEFVAQVSQILLELETAPLIMRFPTSYVVEDGKLVKKPYEMGQGDDMHDHLDRGWTTDLIRESVSLSGFPLTWAVEDWPSNGSEEEN</sequence>
<accession>A0A345YIL6</accession>
<dbReference type="GO" id="GO:0003899">
    <property type="term" value="F:DNA-directed RNA polymerase activity"/>
    <property type="evidence" value="ECO:0007669"/>
    <property type="project" value="InterPro"/>
</dbReference>
<dbReference type="KEGG" id="err:DVR09_15035"/>
<keyword evidence="3" id="KW-1185">Reference proteome</keyword>
<protein>
    <recommendedName>
        <fullName evidence="1">Zinc finger CHC2-type domain-containing protein</fullName>
    </recommendedName>
</protein>
<name>A0A345YIL6_9SPHN</name>
<dbReference type="Gene3D" id="3.90.580.10">
    <property type="entry name" value="Zinc finger, CHC2-type domain"/>
    <property type="match status" value="1"/>
</dbReference>
<dbReference type="InterPro" id="IPR036977">
    <property type="entry name" value="DNA_primase_Znf_CHC2"/>
</dbReference>
<evidence type="ECO:0000313" key="2">
    <source>
        <dbReference type="EMBL" id="AXK43768.1"/>
    </source>
</evidence>
<dbReference type="AlphaFoldDB" id="A0A345YIL6"/>
<gene>
    <name evidence="2" type="ORF">DVR09_15035</name>
</gene>
<dbReference type="Pfam" id="PF01807">
    <property type="entry name" value="Zn_ribbon_DnaG"/>
    <property type="match status" value="1"/>
</dbReference>
<dbReference type="GO" id="GO:0008270">
    <property type="term" value="F:zinc ion binding"/>
    <property type="evidence" value="ECO:0007669"/>
    <property type="project" value="InterPro"/>
</dbReference>
<geneLocation type="plasmid" evidence="2 3">
    <name>unnamed</name>
</geneLocation>
<dbReference type="InterPro" id="IPR034154">
    <property type="entry name" value="TOPRIM_DnaG/twinkle"/>
</dbReference>
<dbReference type="GO" id="GO:0006260">
    <property type="term" value="P:DNA replication"/>
    <property type="evidence" value="ECO:0007669"/>
    <property type="project" value="InterPro"/>
</dbReference>
<feature type="domain" description="Zinc finger CHC2-type" evidence="1">
    <location>
        <begin position="8"/>
        <end position="58"/>
    </location>
</feature>
<dbReference type="Proteomes" id="UP000254508">
    <property type="component" value="Plasmid unnamed"/>
</dbReference>
<evidence type="ECO:0000313" key="3">
    <source>
        <dbReference type="Proteomes" id="UP000254508"/>
    </source>
</evidence>
<dbReference type="EMBL" id="CP031358">
    <property type="protein sequence ID" value="AXK43768.1"/>
    <property type="molecule type" value="Genomic_DNA"/>
</dbReference>
<keyword evidence="2" id="KW-0614">Plasmid</keyword>
<dbReference type="GO" id="GO:0003677">
    <property type="term" value="F:DNA binding"/>
    <property type="evidence" value="ECO:0007669"/>
    <property type="project" value="InterPro"/>
</dbReference>
<evidence type="ECO:0000259" key="1">
    <source>
        <dbReference type="Pfam" id="PF01807"/>
    </source>
</evidence>
<dbReference type="InterPro" id="IPR002694">
    <property type="entry name" value="Znf_CHC2"/>
</dbReference>
<dbReference type="RefSeq" id="WP_115418081.1">
    <property type="nucleotide sequence ID" value="NZ_CP031358.1"/>
</dbReference>